<feature type="domain" description="Phage tail tape measure protein" evidence="4">
    <location>
        <begin position="331"/>
        <end position="506"/>
    </location>
</feature>
<accession>A0A3E4WHG9</accession>
<dbReference type="PANTHER" id="PTHR37813">
    <property type="entry name" value="FELS-2 PROPHAGE PROTEIN"/>
    <property type="match status" value="1"/>
</dbReference>
<dbReference type="Proteomes" id="UP000260780">
    <property type="component" value="Unassembled WGS sequence"/>
</dbReference>
<dbReference type="InterPro" id="IPR010090">
    <property type="entry name" value="Phage_tape_meas"/>
</dbReference>
<dbReference type="PANTHER" id="PTHR37813:SF1">
    <property type="entry name" value="FELS-2 PROPHAGE PROTEIN"/>
    <property type="match status" value="1"/>
</dbReference>
<proteinExistence type="predicted"/>
<evidence type="ECO:0000259" key="4">
    <source>
        <dbReference type="Pfam" id="PF10145"/>
    </source>
</evidence>
<dbReference type="Pfam" id="PF10145">
    <property type="entry name" value="PhageMin_Tail"/>
    <property type="match status" value="1"/>
</dbReference>
<feature type="coiled-coil region" evidence="2">
    <location>
        <begin position="663"/>
        <end position="690"/>
    </location>
</feature>
<evidence type="ECO:0000313" key="6">
    <source>
        <dbReference type="Proteomes" id="UP000260780"/>
    </source>
</evidence>
<evidence type="ECO:0000256" key="3">
    <source>
        <dbReference type="SAM" id="MobiDB-lite"/>
    </source>
</evidence>
<name>A0A3E4WHG9_9BACT</name>
<reference evidence="5 6" key="1">
    <citation type="submission" date="2018-08" db="EMBL/GenBank/DDBJ databases">
        <title>A genome reference for cultivated species of the human gut microbiota.</title>
        <authorList>
            <person name="Zou Y."/>
            <person name="Xue W."/>
            <person name="Luo G."/>
        </authorList>
    </citation>
    <scope>NUCLEOTIDE SEQUENCE [LARGE SCALE GENOMIC DNA]</scope>
    <source>
        <strain evidence="5 6">OM08-14</strain>
    </source>
</reference>
<organism evidence="5 6">
    <name type="scientific">Phocaeicola plebeius</name>
    <dbReference type="NCBI Taxonomy" id="310297"/>
    <lineage>
        <taxon>Bacteria</taxon>
        <taxon>Pseudomonadati</taxon>
        <taxon>Bacteroidota</taxon>
        <taxon>Bacteroidia</taxon>
        <taxon>Bacteroidales</taxon>
        <taxon>Bacteroidaceae</taxon>
        <taxon>Phocaeicola</taxon>
    </lineage>
</organism>
<dbReference type="AlphaFoldDB" id="A0A3E4WHG9"/>
<feature type="compositionally biased region" description="Basic and acidic residues" evidence="3">
    <location>
        <begin position="1083"/>
        <end position="1099"/>
    </location>
</feature>
<comment type="caution">
    <text evidence="5">The sequence shown here is derived from an EMBL/GenBank/DDBJ whole genome shotgun (WGS) entry which is preliminary data.</text>
</comment>
<feature type="region of interest" description="Disordered" evidence="3">
    <location>
        <begin position="1080"/>
        <end position="1099"/>
    </location>
</feature>
<keyword evidence="1" id="KW-1188">Viral release from host cell</keyword>
<evidence type="ECO:0000256" key="1">
    <source>
        <dbReference type="ARBA" id="ARBA00022612"/>
    </source>
</evidence>
<feature type="coiled-coil region" evidence="2">
    <location>
        <begin position="106"/>
        <end position="192"/>
    </location>
</feature>
<feature type="coiled-coil region" evidence="2">
    <location>
        <begin position="970"/>
        <end position="1004"/>
    </location>
</feature>
<evidence type="ECO:0000256" key="2">
    <source>
        <dbReference type="SAM" id="Coils"/>
    </source>
</evidence>
<dbReference type="NCBIfam" id="TIGR01760">
    <property type="entry name" value="tape_meas_TP901"/>
    <property type="match status" value="1"/>
</dbReference>
<dbReference type="EMBL" id="QSTF01000007">
    <property type="protein sequence ID" value="RGM41587.1"/>
    <property type="molecule type" value="Genomic_DNA"/>
</dbReference>
<protein>
    <submittedName>
        <fullName evidence="5">Phage tail tape measure protein</fullName>
    </submittedName>
</protein>
<keyword evidence="2" id="KW-0175">Coiled coil</keyword>
<evidence type="ECO:0000313" key="5">
    <source>
        <dbReference type="EMBL" id="RGM41587.1"/>
    </source>
</evidence>
<gene>
    <name evidence="5" type="ORF">DXC17_04550</name>
</gene>
<sequence length="1280" mass="140796">MGNLKLKDFVDEESLKKLQELRSTISDVRQDYKDAASELIKGLTVDVKVKGDIDKLQAIYNTQAKNVSSASEKLTDAFSRQAEVAEQLMKKIKEKADAEKLSTKEVKELSKASAEASKAMQQAAKAEEAMNKAQKAANTTRKAAAMTEEERIRFIKESLELADKEVHSIDEANEANKRLRQAVKMVRDTDEDYKNTLGKLNSTIGVNTDYVKRNSDRYTQQKMEIGNYKENIKAAWMEIERGNSSMKNMGIIASNVGNILRRNFSKGISNVGVGVASMVKGFVGAQAVLTGVQKLISLFKGGIQTSIEFEAANSNLAAVLGTTSDKIKDLQNDARELGASTKYTAAEATNLQIELAKLGFTAQEIKDSTQYILRFAQATGAELPDAASLAGAALRMFGASTKETERYVSAMAVSTSRSALSFSYLATAMPIVGPVAKSFNFTIEDTLALLGKLSDAGFDASMAATATRNILLNLADSNGKLAKTLGEPVKTLPDLVNGLVKLRDNGVDLNTTLELTDKRSVSAFNAFLTSADKIVPLREQITGVEGELQSMADVMSDNMAGSLKSLSSAWDELMLTINGSNGWMRSVVDWVTGMVRGLSALLASVETIETKMMSGYEKSYMKITKSADIIGKYEAQIARDTEKYVKQGMSAKEAEEKARDIQLKSLEERIKKEEVLIADAEAKKKEIQDKETWYNKAYLHKMEDGSYKTYAAMELQQSEAIAKSKAMISVYKSLSSEIKNVSGASTNGGNGVKIETDKEKAARLKVEADLQRSQTALMEEGLEKELAVIRNGYQQKIDAVKGNSSAEMALRKSLLQEMNNELAKASGEYEKNRASIDLQNRLASVEEGSEEEMSVRLDILDKQKEEEMKAAESNGADVSLIEKKYINEKRKIYEEYAADYVDEISKSAAAEQVVRNAQYNSDLKELEKLHAKKLISDEEYEKKKADITERYSIDTAKAAVDSLEEQISVENLSQDDREKLAEQLQKAKADLANAEADAEIAAIKRVQDEEEDSYKKRMKNAQRWMDVASDAIGAIGNLMSTLYERDIDNIEKEQEANEEAYNADVERIEALAESGAISEEEAEVRKRAAEAETSRKNEELEKKKVQLQQKQAKWQKGVDIAQAGIATALAITRALPNLVLAAIVGAMGAVQIATIAATPIPAYKEGTKNGGHIGGLAIVGDGGKHEVVVYGGKSWVTPDVPTVVDLPKGAEVFPDISEFNENVRMNTIYDSGISSPVVVNDYSELSREMKGMRVELRKIMKIIHKEAYNSNYEHYKSTRL</sequence>
<dbReference type="RefSeq" id="WP_117747497.1">
    <property type="nucleotide sequence ID" value="NZ_QRML01000014.1"/>
</dbReference>